<feature type="transmembrane region" description="Helical" evidence="5">
    <location>
        <begin position="252"/>
        <end position="278"/>
    </location>
</feature>
<dbReference type="RefSeq" id="WP_110451028.1">
    <property type="nucleotide sequence ID" value="NZ_CP029479.1"/>
</dbReference>
<evidence type="ECO:0000256" key="4">
    <source>
        <dbReference type="ARBA" id="ARBA00023136"/>
    </source>
</evidence>
<evidence type="ECO:0000256" key="5">
    <source>
        <dbReference type="SAM" id="Phobius"/>
    </source>
</evidence>
<dbReference type="GO" id="GO:0140359">
    <property type="term" value="F:ABC-type transporter activity"/>
    <property type="evidence" value="ECO:0007669"/>
    <property type="project" value="InterPro"/>
</dbReference>
<keyword evidence="8" id="KW-1185">Reference proteome</keyword>
<evidence type="ECO:0000313" key="7">
    <source>
        <dbReference type="EMBL" id="AWM78462.1"/>
    </source>
</evidence>
<evidence type="ECO:0000313" key="8">
    <source>
        <dbReference type="Proteomes" id="UP000247763"/>
    </source>
</evidence>
<comment type="subcellular location">
    <subcellularLocation>
        <location evidence="1">Membrane</location>
        <topology evidence="1">Multi-pass membrane protein</topology>
    </subcellularLocation>
</comment>
<feature type="transmembrane region" description="Helical" evidence="5">
    <location>
        <begin position="206"/>
        <end position="231"/>
    </location>
</feature>
<feature type="transmembrane region" description="Helical" evidence="5">
    <location>
        <begin position="12"/>
        <end position="38"/>
    </location>
</feature>
<dbReference type="OrthoDB" id="7539112at2"/>
<sequence>MRRLLLILRREYLAYLLTPGFFIALLIVPLIFVATAVLPSLLSRHTPAPRVVILDLTGIGPEAPGRYLEARIREGRTRNLPQEQAAVLAPPPPGLVGVRTPQDAGERIQAFYREQDPDANPPIILVLAGGADAIEARLWTPRARLIDLSGSLEDDLSEWARERRMKALGLSGADIRRVSEAGIDVQTYSPESRTGKVTFTDRLPQLAALGVSYLLVSLILAGSGMILTSVVEEKSSRVIEVLVTSAHPAELLLGKVLGVLCLFLTVLGALAGVGVLAAGQLPAGNAREAVGAIFDNGLLGWAALFLASGFLLYGSIFAGLAAFCETPREAQSLATPLSLMMVAPLILVVSALQAPDSPFLRAAALFPPFTPFLMLLRIADGAPAWEVATGLALMAATTAGAIWIGVQAYRTGALAQGPPRLAAILRNAFTRRA</sequence>
<accession>A0A2Z3HT90</accession>
<keyword evidence="2 5" id="KW-0812">Transmembrane</keyword>
<evidence type="ECO:0000256" key="3">
    <source>
        <dbReference type="ARBA" id="ARBA00022989"/>
    </source>
</evidence>
<dbReference type="EMBL" id="CP029479">
    <property type="protein sequence ID" value="AWM78462.1"/>
    <property type="molecule type" value="Genomic_DNA"/>
</dbReference>
<proteinExistence type="predicted"/>
<organism evidence="7 8">
    <name type="scientific">Phenylobacterium parvum</name>
    <dbReference type="NCBI Taxonomy" id="2201350"/>
    <lineage>
        <taxon>Bacteria</taxon>
        <taxon>Pseudomonadati</taxon>
        <taxon>Pseudomonadota</taxon>
        <taxon>Alphaproteobacteria</taxon>
        <taxon>Caulobacterales</taxon>
        <taxon>Caulobacteraceae</taxon>
        <taxon>Phenylobacterium</taxon>
    </lineage>
</organism>
<gene>
    <name evidence="7" type="ORF">HYN04_12305</name>
</gene>
<dbReference type="PANTHER" id="PTHR43471:SF3">
    <property type="entry name" value="ABC TRANSPORTER PERMEASE PROTEIN NATB"/>
    <property type="match status" value="1"/>
</dbReference>
<dbReference type="AlphaFoldDB" id="A0A2Z3HT90"/>
<dbReference type="InterPro" id="IPR013525">
    <property type="entry name" value="ABC2_TM"/>
</dbReference>
<keyword evidence="3 5" id="KW-1133">Transmembrane helix</keyword>
<reference evidence="8" key="1">
    <citation type="submission" date="2018-05" db="EMBL/GenBank/DDBJ databases">
        <title>Genome sequencing of Phenylobacterium sp. HYN0004.</title>
        <authorList>
            <person name="Yi H."/>
            <person name="Baek C."/>
        </authorList>
    </citation>
    <scope>NUCLEOTIDE SEQUENCE [LARGE SCALE GENOMIC DNA]</scope>
    <source>
        <strain evidence="8">HYN0004</strain>
    </source>
</reference>
<evidence type="ECO:0000259" key="6">
    <source>
        <dbReference type="Pfam" id="PF12698"/>
    </source>
</evidence>
<protein>
    <recommendedName>
        <fullName evidence="6">ABC-2 type transporter transmembrane domain-containing protein</fullName>
    </recommendedName>
</protein>
<dbReference type="KEGG" id="phb:HYN04_12305"/>
<feature type="transmembrane region" description="Helical" evidence="5">
    <location>
        <begin position="333"/>
        <end position="353"/>
    </location>
</feature>
<dbReference type="Pfam" id="PF12698">
    <property type="entry name" value="ABC2_membrane_3"/>
    <property type="match status" value="1"/>
</dbReference>
<dbReference type="Proteomes" id="UP000247763">
    <property type="component" value="Chromosome"/>
</dbReference>
<dbReference type="PANTHER" id="PTHR43471">
    <property type="entry name" value="ABC TRANSPORTER PERMEASE"/>
    <property type="match status" value="1"/>
</dbReference>
<evidence type="ECO:0000256" key="1">
    <source>
        <dbReference type="ARBA" id="ARBA00004141"/>
    </source>
</evidence>
<keyword evidence="4 5" id="KW-0472">Membrane</keyword>
<evidence type="ECO:0000256" key="2">
    <source>
        <dbReference type="ARBA" id="ARBA00022692"/>
    </source>
</evidence>
<name>A0A2Z3HT90_9CAUL</name>
<feature type="transmembrane region" description="Helical" evidence="5">
    <location>
        <begin position="391"/>
        <end position="409"/>
    </location>
</feature>
<feature type="domain" description="ABC-2 type transporter transmembrane" evidence="6">
    <location>
        <begin position="175"/>
        <end position="405"/>
    </location>
</feature>
<feature type="transmembrane region" description="Helical" evidence="5">
    <location>
        <begin position="298"/>
        <end position="321"/>
    </location>
</feature>
<dbReference type="GO" id="GO:0016020">
    <property type="term" value="C:membrane"/>
    <property type="evidence" value="ECO:0007669"/>
    <property type="project" value="UniProtKB-SubCell"/>
</dbReference>